<protein>
    <submittedName>
        <fullName evidence="3">Uncharacterized protein</fullName>
    </submittedName>
</protein>
<dbReference type="SMART" id="SM00248">
    <property type="entry name" value="ANK"/>
    <property type="match status" value="2"/>
</dbReference>
<dbReference type="EMBL" id="CAJOBP010001571">
    <property type="protein sequence ID" value="CAF4294692.1"/>
    <property type="molecule type" value="Genomic_DNA"/>
</dbReference>
<dbReference type="InterPro" id="IPR002110">
    <property type="entry name" value="Ankyrin_rpt"/>
</dbReference>
<evidence type="ECO:0000256" key="1">
    <source>
        <dbReference type="ARBA" id="ARBA00022737"/>
    </source>
</evidence>
<gene>
    <name evidence="3" type="ORF">UJA718_LOCUS12245</name>
</gene>
<name>A0A820HMV9_9BILA</name>
<accession>A0A820HMV9</accession>
<sequence>MASDRNDLIQSVRCGDLVRVRYLVEQKEVELNFRDKWDSTPLYYSCLCGHLEITQYLLDNGKNNILQFIVI</sequence>
<organism evidence="3 4">
    <name type="scientific">Rotaria socialis</name>
    <dbReference type="NCBI Taxonomy" id="392032"/>
    <lineage>
        <taxon>Eukaryota</taxon>
        <taxon>Metazoa</taxon>
        <taxon>Spiralia</taxon>
        <taxon>Gnathifera</taxon>
        <taxon>Rotifera</taxon>
        <taxon>Eurotatoria</taxon>
        <taxon>Bdelloidea</taxon>
        <taxon>Philodinida</taxon>
        <taxon>Philodinidae</taxon>
        <taxon>Rotaria</taxon>
    </lineage>
</organism>
<dbReference type="PANTHER" id="PTHR46231:SF1">
    <property type="entry name" value="ANKYRIN REPEAT AND BTB_POZ DOMAIN-CONTAINING PROTEIN 1"/>
    <property type="match status" value="1"/>
</dbReference>
<dbReference type="Proteomes" id="UP000663873">
    <property type="component" value="Unassembled WGS sequence"/>
</dbReference>
<dbReference type="GO" id="GO:0000151">
    <property type="term" value="C:ubiquitin ligase complex"/>
    <property type="evidence" value="ECO:0007669"/>
    <property type="project" value="TreeGrafter"/>
</dbReference>
<keyword evidence="2" id="KW-0040">ANK repeat</keyword>
<dbReference type="GO" id="GO:0005737">
    <property type="term" value="C:cytoplasm"/>
    <property type="evidence" value="ECO:0007669"/>
    <property type="project" value="TreeGrafter"/>
</dbReference>
<dbReference type="Pfam" id="PF12796">
    <property type="entry name" value="Ank_2"/>
    <property type="match status" value="1"/>
</dbReference>
<dbReference type="InterPro" id="IPR036770">
    <property type="entry name" value="Ankyrin_rpt-contain_sf"/>
</dbReference>
<proteinExistence type="predicted"/>
<keyword evidence="4" id="KW-1185">Reference proteome</keyword>
<evidence type="ECO:0000313" key="3">
    <source>
        <dbReference type="EMBL" id="CAF4294692.1"/>
    </source>
</evidence>
<dbReference type="InterPro" id="IPR044515">
    <property type="entry name" value="ABTB1"/>
</dbReference>
<dbReference type="SUPFAM" id="SSF48403">
    <property type="entry name" value="Ankyrin repeat"/>
    <property type="match status" value="1"/>
</dbReference>
<comment type="caution">
    <text evidence="3">The sequence shown here is derived from an EMBL/GenBank/DDBJ whole genome shotgun (WGS) entry which is preliminary data.</text>
</comment>
<evidence type="ECO:0000313" key="4">
    <source>
        <dbReference type="Proteomes" id="UP000663873"/>
    </source>
</evidence>
<dbReference type="PANTHER" id="PTHR46231">
    <property type="entry name" value="ANKYRIN REPEAT AND BTB/POZ DOMAIN-CONTAINING PROTEIN 1"/>
    <property type="match status" value="1"/>
</dbReference>
<keyword evidence="1" id="KW-0677">Repeat</keyword>
<evidence type="ECO:0000256" key="2">
    <source>
        <dbReference type="ARBA" id="ARBA00023043"/>
    </source>
</evidence>
<dbReference type="Gene3D" id="1.25.40.20">
    <property type="entry name" value="Ankyrin repeat-containing domain"/>
    <property type="match status" value="1"/>
</dbReference>
<dbReference type="AlphaFoldDB" id="A0A820HMV9"/>
<reference evidence="3" key="1">
    <citation type="submission" date="2021-02" db="EMBL/GenBank/DDBJ databases">
        <authorList>
            <person name="Nowell W R."/>
        </authorList>
    </citation>
    <scope>NUCLEOTIDE SEQUENCE</scope>
</reference>